<dbReference type="Proteomes" id="UP000886595">
    <property type="component" value="Unassembled WGS sequence"/>
</dbReference>
<organism evidence="1 2">
    <name type="scientific">Brassica carinata</name>
    <name type="common">Ethiopian mustard</name>
    <name type="synonym">Abyssinian cabbage</name>
    <dbReference type="NCBI Taxonomy" id="52824"/>
    <lineage>
        <taxon>Eukaryota</taxon>
        <taxon>Viridiplantae</taxon>
        <taxon>Streptophyta</taxon>
        <taxon>Embryophyta</taxon>
        <taxon>Tracheophyta</taxon>
        <taxon>Spermatophyta</taxon>
        <taxon>Magnoliopsida</taxon>
        <taxon>eudicotyledons</taxon>
        <taxon>Gunneridae</taxon>
        <taxon>Pentapetalae</taxon>
        <taxon>rosids</taxon>
        <taxon>malvids</taxon>
        <taxon>Brassicales</taxon>
        <taxon>Brassicaceae</taxon>
        <taxon>Brassiceae</taxon>
        <taxon>Brassica</taxon>
    </lineage>
</organism>
<comment type="caution">
    <text evidence="1">The sequence shown here is derived from an EMBL/GenBank/DDBJ whole genome shotgun (WGS) entry which is preliminary data.</text>
</comment>
<sequence>MQPTDLILLRLRWAQVLTGGGSLPEELSTGDASSASSHGEGRGFSLLLEFRVCAPFGVGEVRLCFSLDRLVWVWLVDVSSATGGFQRSPMAFEASVSSSLDLLASAGPAFPGVKRPLSTRLVLLCFFGFSLSADTACGFHSLDFGLRFSEITNVEMVLGRVIDRLRVNIWS</sequence>
<keyword evidence="2" id="KW-1185">Reference proteome</keyword>
<protein>
    <submittedName>
        <fullName evidence="1">Uncharacterized protein</fullName>
    </submittedName>
</protein>
<dbReference type="AlphaFoldDB" id="A0A8X7WDQ8"/>
<accession>A0A8X7WDQ8</accession>
<dbReference type="EMBL" id="JAAMPC010000002">
    <property type="protein sequence ID" value="KAG2327467.1"/>
    <property type="molecule type" value="Genomic_DNA"/>
</dbReference>
<name>A0A8X7WDQ8_BRACI</name>
<evidence type="ECO:0000313" key="2">
    <source>
        <dbReference type="Proteomes" id="UP000886595"/>
    </source>
</evidence>
<proteinExistence type="predicted"/>
<gene>
    <name evidence="1" type="ORF">Bca52824_010195</name>
</gene>
<reference evidence="1 2" key="1">
    <citation type="submission" date="2020-02" db="EMBL/GenBank/DDBJ databases">
        <authorList>
            <person name="Ma Q."/>
            <person name="Huang Y."/>
            <person name="Song X."/>
            <person name="Pei D."/>
        </authorList>
    </citation>
    <scope>NUCLEOTIDE SEQUENCE [LARGE SCALE GENOMIC DNA]</scope>
    <source>
        <strain evidence="1">Sxm20200214</strain>
        <tissue evidence="1">Leaf</tissue>
    </source>
</reference>
<evidence type="ECO:0000313" key="1">
    <source>
        <dbReference type="EMBL" id="KAG2327467.1"/>
    </source>
</evidence>